<keyword evidence="4 6" id="KW-0808">Transferase</keyword>
<reference evidence="9" key="1">
    <citation type="submission" date="2015-07" db="EMBL/GenBank/DDBJ databases">
        <title>Fjat-10036 dsm4.</title>
        <authorList>
            <person name="Liu B."/>
            <person name="Wang J."/>
            <person name="Zhu Y."/>
            <person name="Liu G."/>
            <person name="Chen Q."/>
            <person name="Chen Z."/>
            <person name="Lan J."/>
            <person name="Che J."/>
            <person name="Ge C."/>
            <person name="Shi H."/>
            <person name="Pan Z."/>
            <person name="Liu X."/>
        </authorList>
    </citation>
    <scope>NUCLEOTIDE SEQUENCE [LARGE SCALE GENOMIC DNA]</scope>
    <source>
        <strain evidence="9">DSM 4</strain>
    </source>
</reference>
<evidence type="ECO:0000256" key="5">
    <source>
        <dbReference type="ARBA" id="ARBA00022898"/>
    </source>
</evidence>
<dbReference type="GO" id="GO:0030170">
    <property type="term" value="F:pyridoxal phosphate binding"/>
    <property type="evidence" value="ECO:0007669"/>
    <property type="project" value="InterPro"/>
</dbReference>
<dbReference type="PROSITE" id="PS00105">
    <property type="entry name" value="AA_TRANSFER_CLASS_1"/>
    <property type="match status" value="1"/>
</dbReference>
<dbReference type="OrthoDB" id="9802328at2"/>
<protein>
    <recommendedName>
        <fullName evidence="6">Aminotransferase</fullName>
        <ecNumber evidence="6">2.6.1.-</ecNumber>
    </recommendedName>
</protein>
<dbReference type="CDD" id="cd00609">
    <property type="entry name" value="AAT_like"/>
    <property type="match status" value="1"/>
</dbReference>
<evidence type="ECO:0000313" key="9">
    <source>
        <dbReference type="Proteomes" id="UP000037109"/>
    </source>
</evidence>
<accession>A0A0M0GAI8</accession>
<dbReference type="GO" id="GO:0008483">
    <property type="term" value="F:transaminase activity"/>
    <property type="evidence" value="ECO:0007669"/>
    <property type="project" value="UniProtKB-KW"/>
</dbReference>
<evidence type="ECO:0000313" key="8">
    <source>
        <dbReference type="EMBL" id="KON86522.1"/>
    </source>
</evidence>
<dbReference type="NCBIfam" id="NF005816">
    <property type="entry name" value="PRK07682.1"/>
    <property type="match status" value="1"/>
</dbReference>
<dbReference type="Gene3D" id="3.40.640.10">
    <property type="entry name" value="Type I PLP-dependent aspartate aminotransferase-like (Major domain)"/>
    <property type="match status" value="1"/>
</dbReference>
<keyword evidence="5" id="KW-0663">Pyridoxal phosphate</keyword>
<dbReference type="Pfam" id="PF00155">
    <property type="entry name" value="Aminotran_1_2"/>
    <property type="match status" value="1"/>
</dbReference>
<feature type="domain" description="Aminotransferase class I/classII large" evidence="7">
    <location>
        <begin position="32"/>
        <end position="381"/>
    </location>
</feature>
<dbReference type="RefSeq" id="WP_053433884.1">
    <property type="nucleotide sequence ID" value="NZ_LGUF01000007.1"/>
</dbReference>
<evidence type="ECO:0000256" key="1">
    <source>
        <dbReference type="ARBA" id="ARBA00001933"/>
    </source>
</evidence>
<comment type="cofactor">
    <cofactor evidence="1 6">
        <name>pyridoxal 5'-phosphate</name>
        <dbReference type="ChEBI" id="CHEBI:597326"/>
    </cofactor>
</comment>
<evidence type="ECO:0000259" key="7">
    <source>
        <dbReference type="Pfam" id="PF00155"/>
    </source>
</evidence>
<comment type="caution">
    <text evidence="8">The sequence shown here is derived from an EMBL/GenBank/DDBJ whole genome shotgun (WGS) entry which is preliminary data.</text>
</comment>
<dbReference type="GO" id="GO:0006520">
    <property type="term" value="P:amino acid metabolic process"/>
    <property type="evidence" value="ECO:0007669"/>
    <property type="project" value="InterPro"/>
</dbReference>
<dbReference type="STRING" id="1459.AF332_06565"/>
<dbReference type="EMBL" id="LGUF01000007">
    <property type="protein sequence ID" value="KON86522.1"/>
    <property type="molecule type" value="Genomic_DNA"/>
</dbReference>
<organism evidence="8 9">
    <name type="scientific">Sporosarcina globispora</name>
    <name type="common">Bacillus globisporus</name>
    <dbReference type="NCBI Taxonomy" id="1459"/>
    <lineage>
        <taxon>Bacteria</taxon>
        <taxon>Bacillati</taxon>
        <taxon>Bacillota</taxon>
        <taxon>Bacilli</taxon>
        <taxon>Bacillales</taxon>
        <taxon>Caryophanaceae</taxon>
        <taxon>Sporosarcina</taxon>
    </lineage>
</organism>
<dbReference type="PANTHER" id="PTHR46383:SF3">
    <property type="entry name" value="ASPARTATE AMINOTRANSFERASE-RELATED"/>
    <property type="match status" value="1"/>
</dbReference>
<dbReference type="InterPro" id="IPR015424">
    <property type="entry name" value="PyrdxlP-dep_Trfase"/>
</dbReference>
<sequence length="391" mass="42713">MNGTKSYISKTVEELKPSGIRRFFDLAAGMEGVISLGVGEPDFITPWSVREAAILSLEQGYTSYTANAGLMELREEIAGYMQKSFGVSYSPQSEITVTVGASQALDIALRAILDPGDEVIVVEPSFVSYVPLVALAGGVPVQVQTLKENGFKILPEQLEKVITVKTKAIMLCSPNNPTGTMLERSELKAIAQIAEKYDLLVLSDEIYAELAYEGDYTSFAAISGMKKRTILISGFSKGFAMTGWRLGFVCAPEAISQAMLKIHQYAMMCAPTMAQFAALEALRAGRSDVEDMKKSYRRRRNYFVQSLNDLGLTCHVPGGAFYAFPSIESTGLSSEEFAERLLMAEKVAVVPGNIFGKSGEGHVRCSYATSMELLQEAIKRIGHFLDQHQKA</sequence>
<evidence type="ECO:0000256" key="6">
    <source>
        <dbReference type="RuleBase" id="RU000481"/>
    </source>
</evidence>
<dbReference type="PATRIC" id="fig|1459.3.peg.1394"/>
<dbReference type="EC" id="2.6.1.-" evidence="6"/>
<gene>
    <name evidence="8" type="ORF">AF332_06565</name>
</gene>
<dbReference type="Proteomes" id="UP000037109">
    <property type="component" value="Unassembled WGS sequence"/>
</dbReference>
<dbReference type="InterPro" id="IPR015421">
    <property type="entry name" value="PyrdxlP-dep_Trfase_major"/>
</dbReference>
<dbReference type="PANTHER" id="PTHR46383">
    <property type="entry name" value="ASPARTATE AMINOTRANSFERASE"/>
    <property type="match status" value="1"/>
</dbReference>
<evidence type="ECO:0000256" key="3">
    <source>
        <dbReference type="ARBA" id="ARBA00022576"/>
    </source>
</evidence>
<keyword evidence="9" id="KW-1185">Reference proteome</keyword>
<dbReference type="FunFam" id="3.40.640.10:FF:000033">
    <property type="entry name" value="Aspartate aminotransferase"/>
    <property type="match status" value="1"/>
</dbReference>
<dbReference type="AlphaFoldDB" id="A0A0M0GAI8"/>
<comment type="similarity">
    <text evidence="2 6">Belongs to the class-I pyridoxal-phosphate-dependent aminotransferase family.</text>
</comment>
<name>A0A0M0GAI8_SPOGL</name>
<proteinExistence type="inferred from homology"/>
<evidence type="ECO:0000256" key="4">
    <source>
        <dbReference type="ARBA" id="ARBA00022679"/>
    </source>
</evidence>
<dbReference type="Gene3D" id="3.90.1150.10">
    <property type="entry name" value="Aspartate Aminotransferase, domain 1"/>
    <property type="match status" value="1"/>
</dbReference>
<dbReference type="SUPFAM" id="SSF53383">
    <property type="entry name" value="PLP-dependent transferases"/>
    <property type="match status" value="1"/>
</dbReference>
<dbReference type="InterPro" id="IPR004839">
    <property type="entry name" value="Aminotransferase_I/II_large"/>
</dbReference>
<keyword evidence="3 6" id="KW-0032">Aminotransferase</keyword>
<dbReference type="InterPro" id="IPR050596">
    <property type="entry name" value="AspAT/PAT-like"/>
</dbReference>
<dbReference type="InterPro" id="IPR015422">
    <property type="entry name" value="PyrdxlP-dep_Trfase_small"/>
</dbReference>
<dbReference type="InterPro" id="IPR004838">
    <property type="entry name" value="NHTrfase_class1_PyrdxlP-BS"/>
</dbReference>
<evidence type="ECO:0000256" key="2">
    <source>
        <dbReference type="ARBA" id="ARBA00007441"/>
    </source>
</evidence>